<dbReference type="SMART" id="SM00355">
    <property type="entry name" value="ZnF_C2H2"/>
    <property type="match status" value="2"/>
</dbReference>
<keyword evidence="3" id="KW-1185">Reference proteome</keyword>
<proteinExistence type="predicted"/>
<feature type="domain" description="C2H2-type" evidence="1">
    <location>
        <begin position="123"/>
        <end position="144"/>
    </location>
</feature>
<evidence type="ECO:0000313" key="2">
    <source>
        <dbReference type="EMBL" id="GBN04861.1"/>
    </source>
</evidence>
<dbReference type="EMBL" id="BGPR01004920">
    <property type="protein sequence ID" value="GBN04861.1"/>
    <property type="molecule type" value="Genomic_DNA"/>
</dbReference>
<evidence type="ECO:0000313" key="3">
    <source>
        <dbReference type="Proteomes" id="UP000499080"/>
    </source>
</evidence>
<name>A0A4Y2KR55_ARAVE</name>
<accession>A0A4Y2KR55</accession>
<protein>
    <recommendedName>
        <fullName evidence="1">C2H2-type domain-containing protein</fullName>
    </recommendedName>
</protein>
<dbReference type="AlphaFoldDB" id="A0A4Y2KR55"/>
<dbReference type="PROSITE" id="PS00028">
    <property type="entry name" value="ZINC_FINGER_C2H2_1"/>
    <property type="match status" value="1"/>
</dbReference>
<organism evidence="2 3">
    <name type="scientific">Araneus ventricosus</name>
    <name type="common">Orbweaver spider</name>
    <name type="synonym">Epeira ventricosa</name>
    <dbReference type="NCBI Taxonomy" id="182803"/>
    <lineage>
        <taxon>Eukaryota</taxon>
        <taxon>Metazoa</taxon>
        <taxon>Ecdysozoa</taxon>
        <taxon>Arthropoda</taxon>
        <taxon>Chelicerata</taxon>
        <taxon>Arachnida</taxon>
        <taxon>Araneae</taxon>
        <taxon>Araneomorphae</taxon>
        <taxon>Entelegynae</taxon>
        <taxon>Araneoidea</taxon>
        <taxon>Araneidae</taxon>
        <taxon>Araneus</taxon>
    </lineage>
</organism>
<comment type="caution">
    <text evidence="2">The sequence shown here is derived from an EMBL/GenBank/DDBJ whole genome shotgun (WGS) entry which is preliminary data.</text>
</comment>
<gene>
    <name evidence="2" type="ORF">AVEN_124475_1</name>
</gene>
<reference evidence="2 3" key="1">
    <citation type="journal article" date="2019" name="Sci. Rep.">
        <title>Orb-weaving spider Araneus ventricosus genome elucidates the spidroin gene catalogue.</title>
        <authorList>
            <person name="Kono N."/>
            <person name="Nakamura H."/>
            <person name="Ohtoshi R."/>
            <person name="Moran D.A.P."/>
            <person name="Shinohara A."/>
            <person name="Yoshida Y."/>
            <person name="Fujiwara M."/>
            <person name="Mori M."/>
            <person name="Tomita M."/>
            <person name="Arakawa K."/>
        </authorList>
    </citation>
    <scope>NUCLEOTIDE SEQUENCE [LARGE SCALE GENOMIC DNA]</scope>
</reference>
<dbReference type="InterPro" id="IPR013087">
    <property type="entry name" value="Znf_C2H2_type"/>
</dbReference>
<dbReference type="Proteomes" id="UP000499080">
    <property type="component" value="Unassembled WGS sequence"/>
</dbReference>
<sequence>MVDKLDHGDKIYGVILKEILNEPIGCIGCTPPLHPTEIQHSPEDVIEIIRSLSITESPVTLFPDVTLREVPDNYNVGKNETAQKALLDTTDPVGNSHPAIRFENVSSPVQMQQVEYFPFSLRCAFCDLDLSSPSSFAEHVLEVHSGYPASQIGTVQQQTSDQCSPTIVKKVSARSSPSDSEKESPCFECEKCKEKNNTWKVRINAHGLPVANLTPAVPRTPKARTIQFHTPRHDDTYQSGEEAFNSDASKPKSVKRITPCVANLVEVDAHDSGACQAQIPSGDLPLDLSQRELRVRCPKCTFVAPSTPELEMHCRENHSPVLSTPYEVEMPVTPEQDASTSSRPPTPKAPCLTLVEYCQNCPICGTKLIKIFIRTGIKVSDYL</sequence>
<evidence type="ECO:0000259" key="1">
    <source>
        <dbReference type="PROSITE" id="PS00028"/>
    </source>
</evidence>